<keyword evidence="5" id="KW-0411">Iron-sulfur</keyword>
<dbReference type="eggNOG" id="COG3383">
    <property type="taxonomic scope" value="Bacteria"/>
</dbReference>
<dbReference type="OrthoDB" id="9810782at2"/>
<sequence>MSECRTTCAYCGVGCGVQITTDASSHGEMTLAGDPEHTANRGDLCAKGLSLLEGINLPNKLLYPRVKGNEVQAYSRVSWPAAIEEISEKFADVIEKYGPDSVAFYLSGQLLTEDYYIANKLAKGFIGTANIDTNSRLCMSSAVSAHIRAFGEDVMPGCYQDFELADVVVLVGANTAWTHPVLYKRILAAQKQRGTKLVVIDPRQTATASFADLHLQLKPGSDLALFNGLFCHLARSSRADHAFIAEYTQGFDSTLEKISCDSSLAETAAKTGLTVSQLIDFYNLYITSSLELSQPTSPESIAKPKVVTASGQGVNQSTIGTDTSNAIINCHLAMGDIGKPGCGPFSLTGQPNAMGGREVGGMATQLAAHMGFSSPEKQLLQTFWQAPTMAQQKGHTATELFTKMAQGEIKAVWILGTNPLVSLPNSAEVKRALKRCEVVVVSDVTADTDTAQHADILLPALGWSEKSGTVTNSERTISRQRGFIKPQGDAMPDWWALCEVAKALGFNQGFNFDGSEQIFTEYAMLTAKVSAGFKRKKLDLSGLQQLTKSEYDNLNPTQWPLTSSSQIGQKNQRLFADGVFSTADGKANFVPSKPSSQGLQTTAGIWLNSGRHRDQWHTMTRTGHIASLTASHYQPELLLNQSSIEQYRLTEGGFAKLSSPTTDEAMLARVVVDDSMQDESGFISMHWSRQYNRCGGVNHLLQSVCDPHSLQPGFKHQKVQLNPFEVALNGIEWGQSCINSNTLCWQVTQTLVDGKCNRFAAERPWFEVINSAKHNEPVAKHLAESSKTQKSQSLSWLFLSHQIHCSISEGKLIGLCITYVDEVQIDVNAVQQLLGKVFAQNAVKLLHQLLMAGSSPVVCACTGVTQKSISETMQRYIEQSIDVKSSAAHQPLNSFYQQALVTDVQSRLKCSSVCGSCLNQVNDIACTVLSQHSAFEPPSDFETQAAVDEQTTFDTQAKKEEVRNAEKTDCL</sequence>
<protein>
    <submittedName>
        <fullName evidence="7">Molybdopterin oxidoreductase</fullName>
    </submittedName>
</protein>
<evidence type="ECO:0000313" key="8">
    <source>
        <dbReference type="Proteomes" id="UP000002608"/>
    </source>
</evidence>
<dbReference type="Gene3D" id="3.40.50.740">
    <property type="match status" value="1"/>
</dbReference>
<dbReference type="GO" id="GO:0051539">
    <property type="term" value="F:4 iron, 4 sulfur cluster binding"/>
    <property type="evidence" value="ECO:0007669"/>
    <property type="project" value="UniProtKB-KW"/>
</dbReference>
<dbReference type="Gene3D" id="2.20.25.90">
    <property type="entry name" value="ADC-like domains"/>
    <property type="match status" value="1"/>
</dbReference>
<organism evidence="7 8">
    <name type="scientific">Shewanella pealeana (strain ATCC 700345 / ANG-SQ1)</name>
    <dbReference type="NCBI Taxonomy" id="398579"/>
    <lineage>
        <taxon>Bacteria</taxon>
        <taxon>Pseudomonadati</taxon>
        <taxon>Pseudomonadota</taxon>
        <taxon>Gammaproteobacteria</taxon>
        <taxon>Alteromonadales</taxon>
        <taxon>Shewanellaceae</taxon>
        <taxon>Shewanella</taxon>
    </lineage>
</organism>
<dbReference type="GO" id="GO:0016491">
    <property type="term" value="F:oxidoreductase activity"/>
    <property type="evidence" value="ECO:0007669"/>
    <property type="project" value="UniProtKB-KW"/>
</dbReference>
<keyword evidence="4" id="KW-0408">Iron</keyword>
<dbReference type="RefSeq" id="WP_012155050.1">
    <property type="nucleotide sequence ID" value="NC_009901.1"/>
</dbReference>
<dbReference type="GO" id="GO:0043546">
    <property type="term" value="F:molybdopterin cofactor binding"/>
    <property type="evidence" value="ECO:0007669"/>
    <property type="project" value="InterPro"/>
</dbReference>
<keyword evidence="2" id="KW-0479">Metal-binding</keyword>
<evidence type="ECO:0000259" key="6">
    <source>
        <dbReference type="PROSITE" id="PS51669"/>
    </source>
</evidence>
<keyword evidence="3" id="KW-0560">Oxidoreductase</keyword>
<evidence type="ECO:0000313" key="7">
    <source>
        <dbReference type="EMBL" id="ABV87130.1"/>
    </source>
</evidence>
<keyword evidence="8" id="KW-1185">Reference proteome</keyword>
<dbReference type="Pfam" id="PF01568">
    <property type="entry name" value="Molydop_binding"/>
    <property type="match status" value="1"/>
</dbReference>
<dbReference type="PROSITE" id="PS51669">
    <property type="entry name" value="4FE4S_MOW_BIS_MGD"/>
    <property type="match status" value="1"/>
</dbReference>
<dbReference type="InterPro" id="IPR006963">
    <property type="entry name" value="Mopterin_OxRdtase_4Fe-4S_dom"/>
</dbReference>
<keyword evidence="1" id="KW-0004">4Fe-4S</keyword>
<evidence type="ECO:0000256" key="3">
    <source>
        <dbReference type="ARBA" id="ARBA00023002"/>
    </source>
</evidence>
<dbReference type="GO" id="GO:1990204">
    <property type="term" value="C:oxidoreductase complex"/>
    <property type="evidence" value="ECO:0007669"/>
    <property type="project" value="UniProtKB-ARBA"/>
</dbReference>
<dbReference type="InterPro" id="IPR006657">
    <property type="entry name" value="MoPterin_dinucl-bd_dom"/>
</dbReference>
<dbReference type="Gene3D" id="2.40.40.20">
    <property type="match status" value="1"/>
</dbReference>
<dbReference type="PANTHER" id="PTHR43105">
    <property type="entry name" value="RESPIRATORY NITRATE REDUCTASE"/>
    <property type="match status" value="1"/>
</dbReference>
<dbReference type="InterPro" id="IPR050123">
    <property type="entry name" value="Prok_molybdopt-oxidoreductase"/>
</dbReference>
<dbReference type="SUPFAM" id="SSF53706">
    <property type="entry name" value="Formate dehydrogenase/DMSO reductase, domains 1-3"/>
    <property type="match status" value="1"/>
</dbReference>
<evidence type="ECO:0000256" key="4">
    <source>
        <dbReference type="ARBA" id="ARBA00023004"/>
    </source>
</evidence>
<dbReference type="GO" id="GO:0016020">
    <property type="term" value="C:membrane"/>
    <property type="evidence" value="ECO:0007669"/>
    <property type="project" value="TreeGrafter"/>
</dbReference>
<dbReference type="KEGG" id="spl:Spea_1807"/>
<evidence type="ECO:0000256" key="2">
    <source>
        <dbReference type="ARBA" id="ARBA00022723"/>
    </source>
</evidence>
<dbReference type="AlphaFoldDB" id="A8H3J3"/>
<reference evidence="7 8" key="1">
    <citation type="submission" date="2007-10" db="EMBL/GenBank/DDBJ databases">
        <title>Complete sequence of Shewanella pealeana ATCC 700345.</title>
        <authorList>
            <consortium name="US DOE Joint Genome Institute"/>
            <person name="Copeland A."/>
            <person name="Lucas S."/>
            <person name="Lapidus A."/>
            <person name="Barry K."/>
            <person name="Glavina del Rio T."/>
            <person name="Dalin E."/>
            <person name="Tice H."/>
            <person name="Pitluck S."/>
            <person name="Chertkov O."/>
            <person name="Brettin T."/>
            <person name="Bruce D."/>
            <person name="Detter J.C."/>
            <person name="Han C."/>
            <person name="Schmutz J."/>
            <person name="Larimer F."/>
            <person name="Land M."/>
            <person name="Hauser L."/>
            <person name="Kyrpides N."/>
            <person name="Kim E."/>
            <person name="Zhao J.-S.Z."/>
            <person name="Manno D."/>
            <person name="Hawari J."/>
            <person name="Richardson P."/>
        </authorList>
    </citation>
    <scope>NUCLEOTIDE SEQUENCE [LARGE SCALE GENOMIC DNA]</scope>
    <source>
        <strain evidence="8">ATCC 700345 / ANG-SQ1</strain>
    </source>
</reference>
<dbReference type="SMART" id="SM00926">
    <property type="entry name" value="Molybdop_Fe4S4"/>
    <property type="match status" value="1"/>
</dbReference>
<name>A8H3J3_SHEPA</name>
<dbReference type="InterPro" id="IPR006656">
    <property type="entry name" value="Mopterin_OxRdtase"/>
</dbReference>
<dbReference type="SUPFAM" id="SSF50692">
    <property type="entry name" value="ADC-like"/>
    <property type="match status" value="1"/>
</dbReference>
<dbReference type="Pfam" id="PF00384">
    <property type="entry name" value="Molybdopterin"/>
    <property type="match status" value="1"/>
</dbReference>
<dbReference type="PANTHER" id="PTHR43105:SF9">
    <property type="entry name" value="NADPH-FE(3+) OXIDOREDUCTASE SUBUNIT ALPHA"/>
    <property type="match status" value="1"/>
</dbReference>
<evidence type="ECO:0000256" key="1">
    <source>
        <dbReference type="ARBA" id="ARBA00022485"/>
    </source>
</evidence>
<dbReference type="Proteomes" id="UP000002608">
    <property type="component" value="Chromosome"/>
</dbReference>
<dbReference type="STRING" id="398579.Spea_1807"/>
<dbReference type="InterPro" id="IPR009010">
    <property type="entry name" value="Asp_de-COase-like_dom_sf"/>
</dbReference>
<accession>A8H3J3</accession>
<dbReference type="GO" id="GO:0046872">
    <property type="term" value="F:metal ion binding"/>
    <property type="evidence" value="ECO:0007669"/>
    <property type="project" value="UniProtKB-KW"/>
</dbReference>
<gene>
    <name evidence="7" type="ordered locus">Spea_1807</name>
</gene>
<dbReference type="Pfam" id="PF04879">
    <property type="entry name" value="Molybdop_Fe4S4"/>
    <property type="match status" value="1"/>
</dbReference>
<dbReference type="EMBL" id="CP000851">
    <property type="protein sequence ID" value="ABV87130.1"/>
    <property type="molecule type" value="Genomic_DNA"/>
</dbReference>
<feature type="domain" description="4Fe-4S Mo/W bis-MGD-type" evidence="6">
    <location>
        <begin position="1"/>
        <end position="59"/>
    </location>
</feature>
<dbReference type="HOGENOM" id="CLU_000422_13_4_6"/>
<dbReference type="CDD" id="cd02754">
    <property type="entry name" value="MopB_Nitrate-R-NapA-like"/>
    <property type="match status" value="1"/>
</dbReference>
<evidence type="ECO:0000256" key="5">
    <source>
        <dbReference type="ARBA" id="ARBA00023014"/>
    </source>
</evidence>
<proteinExistence type="predicted"/>
<dbReference type="Gene3D" id="3.40.228.10">
    <property type="entry name" value="Dimethylsulfoxide Reductase, domain 2"/>
    <property type="match status" value="1"/>
</dbReference>
<dbReference type="GO" id="GO:0045333">
    <property type="term" value="P:cellular respiration"/>
    <property type="evidence" value="ECO:0007669"/>
    <property type="project" value="UniProtKB-ARBA"/>
</dbReference>